<evidence type="ECO:0000313" key="3">
    <source>
        <dbReference type="Proteomes" id="UP000246635"/>
    </source>
</evidence>
<dbReference type="GO" id="GO:0005737">
    <property type="term" value="C:cytoplasm"/>
    <property type="evidence" value="ECO:0007669"/>
    <property type="project" value="TreeGrafter"/>
</dbReference>
<comment type="caution">
    <text evidence="2">The sequence shown here is derived from an EMBL/GenBank/DDBJ whole genome shotgun (WGS) entry which is preliminary data.</text>
</comment>
<dbReference type="AlphaFoldDB" id="A0A2V2YLY8"/>
<protein>
    <submittedName>
        <fullName evidence="2">Ribosomal-protein-alanine N-acetyltransferase</fullName>
    </submittedName>
</protein>
<reference evidence="2 3" key="1">
    <citation type="submission" date="2018-05" db="EMBL/GenBank/DDBJ databases">
        <title>Genomic Encyclopedia of Type Strains, Phase III (KMG-III): the genomes of soil and plant-associated and newly described type strains.</title>
        <authorList>
            <person name="Whitman W."/>
        </authorList>
    </citation>
    <scope>NUCLEOTIDE SEQUENCE [LARGE SCALE GENOMIC DNA]</scope>
    <source>
        <strain evidence="2 3">CECT 5696</strain>
    </source>
</reference>
<proteinExistence type="predicted"/>
<keyword evidence="2" id="KW-0808">Transferase</keyword>
<gene>
    <name evidence="2" type="ORF">DFQ01_13063</name>
</gene>
<dbReference type="PROSITE" id="PS51186">
    <property type="entry name" value="GNAT"/>
    <property type="match status" value="1"/>
</dbReference>
<dbReference type="RefSeq" id="WP_110046725.1">
    <property type="nucleotide sequence ID" value="NZ_CP054612.1"/>
</dbReference>
<accession>A0A2V2YLY8</accession>
<dbReference type="Pfam" id="PF13302">
    <property type="entry name" value="Acetyltransf_3"/>
    <property type="match status" value="1"/>
</dbReference>
<name>A0A2V2YLY8_9BACL</name>
<dbReference type="InterPro" id="IPR051531">
    <property type="entry name" value="N-acetyltransferase"/>
</dbReference>
<dbReference type="OrthoDB" id="9785602at2"/>
<dbReference type="InterPro" id="IPR016181">
    <property type="entry name" value="Acyl_CoA_acyltransferase"/>
</dbReference>
<dbReference type="InterPro" id="IPR000182">
    <property type="entry name" value="GNAT_dom"/>
</dbReference>
<feature type="domain" description="N-acetyltransferase" evidence="1">
    <location>
        <begin position="12"/>
        <end position="168"/>
    </location>
</feature>
<evidence type="ECO:0000259" key="1">
    <source>
        <dbReference type="PROSITE" id="PS51186"/>
    </source>
</evidence>
<keyword evidence="3" id="KW-1185">Reference proteome</keyword>
<evidence type="ECO:0000313" key="2">
    <source>
        <dbReference type="EMBL" id="PWV94498.1"/>
    </source>
</evidence>
<dbReference type="PANTHER" id="PTHR43792:SF9">
    <property type="entry name" value="RIBOSOMAL-PROTEIN-ALANINE ACETYLTRANSFERASE"/>
    <property type="match status" value="1"/>
</dbReference>
<dbReference type="Gene3D" id="3.40.630.30">
    <property type="match status" value="1"/>
</dbReference>
<sequence length="183" mass="21390">MNDFPKLATNRLVLRQLRNEDAGDVFHYFAQDEVTQYYDLASFTEQRQAEELIEQWNDRFRRSEGIRWGITLMGEDRIIGTCGFHSWSKEHNKSEIGYELAPEYWRQGLMSEALAAVIAYGFEELKLNRIEALIDPDNISSRKLLVKSGLREEGLLRDYYFEKGQYVDAVMFSILHKEYTTGG</sequence>
<dbReference type="EMBL" id="QGTQ01000030">
    <property type="protein sequence ID" value="PWV94498.1"/>
    <property type="molecule type" value="Genomic_DNA"/>
</dbReference>
<dbReference type="Proteomes" id="UP000246635">
    <property type="component" value="Unassembled WGS sequence"/>
</dbReference>
<dbReference type="SUPFAM" id="SSF55729">
    <property type="entry name" value="Acyl-CoA N-acyltransferases (Nat)"/>
    <property type="match status" value="1"/>
</dbReference>
<organism evidence="2 3">
    <name type="scientific">Paenibacillus cellulosilyticus</name>
    <dbReference type="NCBI Taxonomy" id="375489"/>
    <lineage>
        <taxon>Bacteria</taxon>
        <taxon>Bacillati</taxon>
        <taxon>Bacillota</taxon>
        <taxon>Bacilli</taxon>
        <taxon>Bacillales</taxon>
        <taxon>Paenibacillaceae</taxon>
        <taxon>Paenibacillus</taxon>
    </lineage>
</organism>
<dbReference type="GO" id="GO:0008999">
    <property type="term" value="F:protein-N-terminal-alanine acetyltransferase activity"/>
    <property type="evidence" value="ECO:0007669"/>
    <property type="project" value="TreeGrafter"/>
</dbReference>
<dbReference type="CDD" id="cd04301">
    <property type="entry name" value="NAT_SF"/>
    <property type="match status" value="1"/>
</dbReference>
<dbReference type="PANTHER" id="PTHR43792">
    <property type="entry name" value="GNAT FAMILY, PUTATIVE (AFU_ORTHOLOGUE AFUA_3G00765)-RELATED-RELATED"/>
    <property type="match status" value="1"/>
</dbReference>